<dbReference type="EMBL" id="FR872582">
    <property type="protein sequence ID" value="CCB87880.1"/>
    <property type="molecule type" value="Genomic_DNA"/>
</dbReference>
<name>F8L4Z9_SIMNZ</name>
<evidence type="ECO:0000259" key="1">
    <source>
        <dbReference type="Pfam" id="PF13847"/>
    </source>
</evidence>
<dbReference type="eggNOG" id="COG0500">
    <property type="taxonomic scope" value="Bacteria"/>
</dbReference>
<keyword evidence="3" id="KW-1185">Reference proteome</keyword>
<proteinExistence type="predicted"/>
<reference evidence="2 3" key="2">
    <citation type="journal article" date="2011" name="Mol. Biol. Evol.">
        <title>Unity in variety--the pan-genome of the Chlamydiae.</title>
        <authorList>
            <person name="Collingro A."/>
            <person name="Tischler P."/>
            <person name="Weinmaier T."/>
            <person name="Penz T."/>
            <person name="Heinz E."/>
            <person name="Brunham R.C."/>
            <person name="Read T.D."/>
            <person name="Bavoil P.M."/>
            <person name="Sachse K."/>
            <person name="Kahane S."/>
            <person name="Friedman M.G."/>
            <person name="Rattei T."/>
            <person name="Myers G.S."/>
            <person name="Horn M."/>
        </authorList>
    </citation>
    <scope>NUCLEOTIDE SEQUENCE [LARGE SCALE GENOMIC DNA]</scope>
    <source>
        <strain evidence="3">ATCC VR-1471 / Z</strain>
    </source>
</reference>
<dbReference type="CDD" id="cd02440">
    <property type="entry name" value="AdoMet_MTases"/>
    <property type="match status" value="1"/>
</dbReference>
<accession>F8L4Z9</accession>
<dbReference type="Proteomes" id="UP000000496">
    <property type="component" value="Chromosome gsn.131"/>
</dbReference>
<dbReference type="Pfam" id="PF13847">
    <property type="entry name" value="Methyltransf_31"/>
    <property type="match status" value="1"/>
</dbReference>
<protein>
    <recommendedName>
        <fullName evidence="1">Methyltransferase domain-containing protein</fullName>
    </recommendedName>
</protein>
<dbReference type="AlphaFoldDB" id="F8L4Z9"/>
<dbReference type="STRING" id="331113.SNE_A00020"/>
<dbReference type="InterPro" id="IPR025714">
    <property type="entry name" value="Methyltranfer_dom"/>
</dbReference>
<dbReference type="InterPro" id="IPR029063">
    <property type="entry name" value="SAM-dependent_MTases_sf"/>
</dbReference>
<dbReference type="SUPFAM" id="SSF53335">
    <property type="entry name" value="S-adenosyl-L-methionine-dependent methyltransferases"/>
    <property type="match status" value="1"/>
</dbReference>
<sequence>MKSEVDFDAKYYAKNSKIQLSLASKLLDDYKFKKKANVLDIGCGDGRITADISKKTSEGNVIGIDASFNMIEYARAHFPKSKFSNLEFLYDRAENLSFSKQFDLIVSFNCFQWVRCWRETLNLLCSFLNPKGELLFLTYPRENIYYQPFAKASENYPNYVDKAAHKSMFSATELREAILENGLYLKKYESFKSTISYQDANEMKEFVRAWLTSFIPLPSILHEEYLDQLIIESKHYQIQKEDGGIHLPYTALFINACKH</sequence>
<dbReference type="PANTHER" id="PTHR43861">
    <property type="entry name" value="TRANS-ACONITATE 2-METHYLTRANSFERASE-RELATED"/>
    <property type="match status" value="1"/>
</dbReference>
<organism evidence="2 3">
    <name type="scientific">Simkania negevensis (strain ATCC VR-1471 / DSM 27360 / Z)</name>
    <dbReference type="NCBI Taxonomy" id="331113"/>
    <lineage>
        <taxon>Bacteria</taxon>
        <taxon>Pseudomonadati</taxon>
        <taxon>Chlamydiota</taxon>
        <taxon>Chlamydiia</taxon>
        <taxon>Parachlamydiales</taxon>
        <taxon>Simkaniaceae</taxon>
        <taxon>Simkania</taxon>
    </lineage>
</organism>
<evidence type="ECO:0000313" key="2">
    <source>
        <dbReference type="EMBL" id="CCB87880.1"/>
    </source>
</evidence>
<reference key="1">
    <citation type="journal article" date="2011" name="Mol. Biol. Evol.">
        <title>Unity in variety -- the pan-genome of the Chlamydiae.</title>
        <authorList>
            <person name="Collingro A."/>
            <person name="Tischler P."/>
            <person name="Weinmaier T."/>
            <person name="Penz T."/>
            <person name="Heinz E."/>
            <person name="Brunham R.C."/>
            <person name="Read T.D."/>
            <person name="Bavoil P.M."/>
            <person name="Sachse K."/>
            <person name="Kahane S."/>
            <person name="Friedman M.G."/>
            <person name="Rattei T."/>
            <person name="Myers G.S.A."/>
            <person name="Horn M."/>
        </authorList>
    </citation>
    <scope>NUCLEOTIDE SEQUENCE</scope>
    <source>
        <strain>Z</strain>
    </source>
</reference>
<dbReference type="KEGG" id="sng:SNE_A00020"/>
<feature type="domain" description="Methyltransferase" evidence="1">
    <location>
        <begin position="33"/>
        <end position="163"/>
    </location>
</feature>
<dbReference type="RefSeq" id="WP_013942347.1">
    <property type="nucleotide sequence ID" value="NC_015713.1"/>
</dbReference>
<dbReference type="HOGENOM" id="CLU_037990_5_0_0"/>
<evidence type="ECO:0000313" key="3">
    <source>
        <dbReference type="Proteomes" id="UP000000496"/>
    </source>
</evidence>
<gene>
    <name evidence="2" type="ordered locus">SNE_A00020</name>
</gene>
<dbReference type="PANTHER" id="PTHR43861:SF1">
    <property type="entry name" value="TRANS-ACONITATE 2-METHYLTRANSFERASE"/>
    <property type="match status" value="1"/>
</dbReference>
<dbReference type="OrthoDB" id="7365827at2"/>
<dbReference type="Gene3D" id="3.40.50.150">
    <property type="entry name" value="Vaccinia Virus protein VP39"/>
    <property type="match status" value="1"/>
</dbReference>